<dbReference type="GeneID" id="28873542"/>
<protein>
    <submittedName>
        <fullName evidence="2">Uncharacterized protein</fullName>
    </submittedName>
</protein>
<gene>
    <name evidence="2" type="ORF">CH63R_14461</name>
</gene>
<evidence type="ECO:0000313" key="3">
    <source>
        <dbReference type="Proteomes" id="UP000092177"/>
    </source>
</evidence>
<dbReference type="RefSeq" id="XP_018150678.1">
    <property type="nucleotide sequence ID" value="XM_018309435.1"/>
</dbReference>
<dbReference type="VEuPathDB" id="FungiDB:CH63R_14461"/>
<name>A0A1B7XQW8_COLHI</name>
<dbReference type="KEGG" id="chig:CH63R_14461"/>
<reference evidence="3" key="1">
    <citation type="journal article" date="2017" name="BMC Genomics">
        <title>Gapless genome assembly of Colletotrichum higginsianum reveals chromosome structure and association of transposable elements with secondary metabolite gene clusters.</title>
        <authorList>
            <person name="Dallery J.-F."/>
            <person name="Lapalu N."/>
            <person name="Zampounis A."/>
            <person name="Pigne S."/>
            <person name="Luyten I."/>
            <person name="Amselem J."/>
            <person name="Wittenberg A.H.J."/>
            <person name="Zhou S."/>
            <person name="de Queiroz M.V."/>
            <person name="Robin G.P."/>
            <person name="Auger A."/>
            <person name="Hainaut M."/>
            <person name="Henrissat B."/>
            <person name="Kim K.-T."/>
            <person name="Lee Y.-H."/>
            <person name="Lespinet O."/>
            <person name="Schwartz D.C."/>
            <person name="Thon M.R."/>
            <person name="O'Connell R.J."/>
        </authorList>
    </citation>
    <scope>NUCLEOTIDE SEQUENCE [LARGE SCALE GENOMIC DNA]</scope>
    <source>
        <strain evidence="3">IMI 349063</strain>
    </source>
</reference>
<keyword evidence="3" id="KW-1185">Reference proteome</keyword>
<evidence type="ECO:0000313" key="2">
    <source>
        <dbReference type="EMBL" id="OBR02160.1"/>
    </source>
</evidence>
<dbReference type="EMBL" id="LTAN01000011">
    <property type="protein sequence ID" value="OBR02160.1"/>
    <property type="molecule type" value="Genomic_DNA"/>
</dbReference>
<proteinExistence type="predicted"/>
<dbReference type="AlphaFoldDB" id="A0A1B7XQW8"/>
<dbReference type="Proteomes" id="UP000092177">
    <property type="component" value="Chromosome 11"/>
</dbReference>
<comment type="caution">
    <text evidence="2">The sequence shown here is derived from an EMBL/GenBank/DDBJ whole genome shotgun (WGS) entry which is preliminary data.</text>
</comment>
<feature type="region of interest" description="Disordered" evidence="1">
    <location>
        <begin position="79"/>
        <end position="104"/>
    </location>
</feature>
<feature type="compositionally biased region" description="Low complexity" evidence="1">
    <location>
        <begin position="88"/>
        <end position="98"/>
    </location>
</feature>
<sequence>MTTRLVAQAETCSAEDVLAFLNGQNNLPAVKEAFLVKLSAEDHADQFVVLDPSQPGSPSTVIISVTRIAQDAGANFTAAKPDADADRAPAGSDAGADPISTSRPKVTFTTKLPDVESRTIAEIQASKPTSNNILGRRGWRLGVSLSSSCYGQIAISTTAPGGSNSSGRTGYSNIPPNIADRTLRVERMVEIKSDNKDEPSTWEWKVFLTVDVRVLVNQGTLAYVSPTSQPTVKSDNPKLT</sequence>
<accession>A0A1B7XQW8</accession>
<organism evidence="2 3">
    <name type="scientific">Colletotrichum higginsianum (strain IMI 349063)</name>
    <name type="common">Crucifer anthracnose fungus</name>
    <dbReference type="NCBI Taxonomy" id="759273"/>
    <lineage>
        <taxon>Eukaryota</taxon>
        <taxon>Fungi</taxon>
        <taxon>Dikarya</taxon>
        <taxon>Ascomycota</taxon>
        <taxon>Pezizomycotina</taxon>
        <taxon>Sordariomycetes</taxon>
        <taxon>Hypocreomycetidae</taxon>
        <taxon>Glomerellales</taxon>
        <taxon>Glomerellaceae</taxon>
        <taxon>Colletotrichum</taxon>
        <taxon>Colletotrichum destructivum species complex</taxon>
    </lineage>
</organism>
<evidence type="ECO:0000256" key="1">
    <source>
        <dbReference type="SAM" id="MobiDB-lite"/>
    </source>
</evidence>